<proteinExistence type="predicted"/>
<keyword evidence="3" id="KW-1185">Reference proteome</keyword>
<keyword evidence="1" id="KW-1133">Transmembrane helix</keyword>
<comment type="caution">
    <text evidence="2">The sequence shown here is derived from an EMBL/GenBank/DDBJ whole genome shotgun (WGS) entry which is preliminary data.</text>
</comment>
<evidence type="ECO:0000313" key="3">
    <source>
        <dbReference type="Proteomes" id="UP001589789"/>
    </source>
</evidence>
<dbReference type="EMBL" id="JBHLVZ010000019">
    <property type="protein sequence ID" value="MFC0385962.1"/>
    <property type="molecule type" value="Genomic_DNA"/>
</dbReference>
<evidence type="ECO:0000256" key="1">
    <source>
        <dbReference type="SAM" id="Phobius"/>
    </source>
</evidence>
<keyword evidence="1" id="KW-0812">Transmembrane</keyword>
<dbReference type="RefSeq" id="WP_377050103.1">
    <property type="nucleotide sequence ID" value="NZ_JBHLVZ010000019.1"/>
</dbReference>
<dbReference type="Proteomes" id="UP001589789">
    <property type="component" value="Unassembled WGS sequence"/>
</dbReference>
<accession>A0ABV6IQS9</accession>
<reference evidence="2 3" key="1">
    <citation type="submission" date="2024-09" db="EMBL/GenBank/DDBJ databases">
        <authorList>
            <person name="Sun Q."/>
            <person name="Mori K."/>
        </authorList>
    </citation>
    <scope>NUCLEOTIDE SEQUENCE [LARGE SCALE GENOMIC DNA]</scope>
    <source>
        <strain evidence="2 3">CCM 7468</strain>
    </source>
</reference>
<protein>
    <submittedName>
        <fullName evidence="2">Uncharacterized protein</fullName>
    </submittedName>
</protein>
<sequence length="83" mass="8296">MEDFGSSIETYGRSGDRKLLGLVGMVSSLAVAVGLYAAVGFAQPVRHIQSQGSMAALLGSADGPGGAASLAPALQASGFRREG</sequence>
<organism evidence="2 3">
    <name type="scientific">Muricoccus vinaceus</name>
    <dbReference type="NCBI Taxonomy" id="424704"/>
    <lineage>
        <taxon>Bacteria</taxon>
        <taxon>Pseudomonadati</taxon>
        <taxon>Pseudomonadota</taxon>
        <taxon>Alphaproteobacteria</taxon>
        <taxon>Acetobacterales</taxon>
        <taxon>Roseomonadaceae</taxon>
        <taxon>Muricoccus</taxon>
    </lineage>
</organism>
<evidence type="ECO:0000313" key="2">
    <source>
        <dbReference type="EMBL" id="MFC0385962.1"/>
    </source>
</evidence>
<name>A0ABV6IQS9_9PROT</name>
<feature type="transmembrane region" description="Helical" evidence="1">
    <location>
        <begin position="20"/>
        <end position="42"/>
    </location>
</feature>
<gene>
    <name evidence="2" type="ORF">ACFFIC_10430</name>
</gene>
<keyword evidence="1" id="KW-0472">Membrane</keyword>